<proteinExistence type="predicted"/>
<feature type="compositionally biased region" description="Pro residues" evidence="1">
    <location>
        <begin position="216"/>
        <end position="225"/>
    </location>
</feature>
<dbReference type="Proteomes" id="UP000290288">
    <property type="component" value="Unassembled WGS sequence"/>
</dbReference>
<evidence type="ECO:0000313" key="4">
    <source>
        <dbReference type="Proteomes" id="UP000290288"/>
    </source>
</evidence>
<evidence type="ECO:0000313" key="3">
    <source>
        <dbReference type="EMBL" id="RXW23015.1"/>
    </source>
</evidence>
<dbReference type="OrthoDB" id="3364107at2759"/>
<feature type="compositionally biased region" description="Polar residues" evidence="1">
    <location>
        <begin position="191"/>
        <end position="205"/>
    </location>
</feature>
<name>A0A4Q2DVQ2_9AGAR</name>
<evidence type="ECO:0000256" key="1">
    <source>
        <dbReference type="SAM" id="MobiDB-lite"/>
    </source>
</evidence>
<feature type="transmembrane region" description="Helical" evidence="2">
    <location>
        <begin position="77"/>
        <end position="97"/>
    </location>
</feature>
<feature type="transmembrane region" description="Helical" evidence="2">
    <location>
        <begin position="117"/>
        <end position="139"/>
    </location>
</feature>
<comment type="caution">
    <text evidence="3">The sequence shown here is derived from an EMBL/GenBank/DDBJ whole genome shotgun (WGS) entry which is preliminary data.</text>
</comment>
<feature type="transmembrane region" description="Helical" evidence="2">
    <location>
        <begin position="12"/>
        <end position="32"/>
    </location>
</feature>
<evidence type="ECO:0000256" key="2">
    <source>
        <dbReference type="SAM" id="Phobius"/>
    </source>
</evidence>
<feature type="region of interest" description="Disordered" evidence="1">
    <location>
        <begin position="191"/>
        <end position="243"/>
    </location>
</feature>
<keyword evidence="2" id="KW-0472">Membrane</keyword>
<sequence>MIDKLLPLVRTVAFGAVWLFSIIIFCLSMYIVTGAYYPFSTLPLSISILSLVALPTLYVFIFSSFSNKNRGAITSFVAVEIAWLLILWIFWISSAGSTVTLSSLNYCTRRGCPEARAITAFSFLSWLVITFYAIALLTLSIRSHLRGHTHVWRTEVIYFEWSAPAANNGSNEGGIAGAEKNFTGITVHSENTHQSQHPQVGNVSTVGPRVLQQYPPQQPQYPPPQQQQVFVGAPGRTPQSPQV</sequence>
<organism evidence="3 4">
    <name type="scientific">Candolleomyces aberdarensis</name>
    <dbReference type="NCBI Taxonomy" id="2316362"/>
    <lineage>
        <taxon>Eukaryota</taxon>
        <taxon>Fungi</taxon>
        <taxon>Dikarya</taxon>
        <taxon>Basidiomycota</taxon>
        <taxon>Agaricomycotina</taxon>
        <taxon>Agaricomycetes</taxon>
        <taxon>Agaricomycetidae</taxon>
        <taxon>Agaricales</taxon>
        <taxon>Agaricineae</taxon>
        <taxon>Psathyrellaceae</taxon>
        <taxon>Candolleomyces</taxon>
    </lineage>
</organism>
<keyword evidence="2" id="KW-0812">Transmembrane</keyword>
<dbReference type="STRING" id="2316362.A0A4Q2DVQ2"/>
<keyword evidence="2" id="KW-1133">Transmembrane helix</keyword>
<accession>A0A4Q2DVQ2</accession>
<dbReference type="AlphaFoldDB" id="A0A4Q2DVQ2"/>
<feature type="transmembrane region" description="Helical" evidence="2">
    <location>
        <begin position="44"/>
        <end position="65"/>
    </location>
</feature>
<dbReference type="EMBL" id="SDEE01000054">
    <property type="protein sequence ID" value="RXW23015.1"/>
    <property type="molecule type" value="Genomic_DNA"/>
</dbReference>
<evidence type="ECO:0008006" key="5">
    <source>
        <dbReference type="Google" id="ProtNLM"/>
    </source>
</evidence>
<protein>
    <recommendedName>
        <fullName evidence="5">MARVEL domain-containing protein</fullName>
    </recommendedName>
</protein>
<reference evidence="3 4" key="1">
    <citation type="submission" date="2019-01" db="EMBL/GenBank/DDBJ databases">
        <title>Draft genome sequence of Psathyrella aberdarensis IHI B618.</title>
        <authorList>
            <person name="Buettner E."/>
            <person name="Kellner H."/>
        </authorList>
    </citation>
    <scope>NUCLEOTIDE SEQUENCE [LARGE SCALE GENOMIC DNA]</scope>
    <source>
        <strain evidence="3 4">IHI B618</strain>
    </source>
</reference>
<keyword evidence="4" id="KW-1185">Reference proteome</keyword>
<gene>
    <name evidence="3" type="ORF">EST38_g2838</name>
</gene>